<feature type="transmembrane region" description="Helical" evidence="2">
    <location>
        <begin position="349"/>
        <end position="374"/>
    </location>
</feature>
<evidence type="ECO:0000313" key="4">
    <source>
        <dbReference type="Proteomes" id="UP000014978"/>
    </source>
</evidence>
<feature type="region of interest" description="Disordered" evidence="1">
    <location>
        <begin position="315"/>
        <end position="338"/>
    </location>
</feature>
<keyword evidence="2" id="KW-0812">Transmembrane</keyword>
<evidence type="ECO:0000256" key="1">
    <source>
        <dbReference type="SAM" id="MobiDB-lite"/>
    </source>
</evidence>
<keyword evidence="4" id="KW-1185">Reference proteome</keyword>
<gene>
    <name evidence="3" type="ORF">SLOPH_1147</name>
</gene>
<accession>S7XHB7</accession>
<comment type="caution">
    <text evidence="3">The sequence shown here is derived from an EMBL/GenBank/DDBJ whole genome shotgun (WGS) entry which is preliminary data.</text>
</comment>
<evidence type="ECO:0000313" key="3">
    <source>
        <dbReference type="EMBL" id="EPR78454.1"/>
    </source>
</evidence>
<keyword evidence="2" id="KW-1133">Transmembrane helix</keyword>
<dbReference type="InParanoid" id="S7XHB7"/>
<dbReference type="Proteomes" id="UP000014978">
    <property type="component" value="Unassembled WGS sequence"/>
</dbReference>
<dbReference type="VEuPathDB" id="MicrosporidiaDB:SLOPH_1147"/>
<dbReference type="HOGENOM" id="CLU_723955_0_0_1"/>
<dbReference type="AlphaFoldDB" id="S7XHB7"/>
<evidence type="ECO:0000256" key="2">
    <source>
        <dbReference type="SAM" id="Phobius"/>
    </source>
</evidence>
<feature type="compositionally biased region" description="Basic and acidic residues" evidence="1">
    <location>
        <begin position="320"/>
        <end position="338"/>
    </location>
</feature>
<organism evidence="3 4">
    <name type="scientific">Spraguea lophii (strain 42_110)</name>
    <name type="common">Microsporidian parasite</name>
    <dbReference type="NCBI Taxonomy" id="1358809"/>
    <lineage>
        <taxon>Eukaryota</taxon>
        <taxon>Fungi</taxon>
        <taxon>Fungi incertae sedis</taxon>
        <taxon>Microsporidia</taxon>
        <taxon>Spragueidae</taxon>
        <taxon>Spraguea</taxon>
    </lineage>
</organism>
<reference evidence="4" key="1">
    <citation type="journal article" date="2013" name="PLoS Genet.">
        <title>The genome of Spraguea lophii and the basis of host-microsporidian interactions.</title>
        <authorList>
            <person name="Campbell S.E."/>
            <person name="Williams T.A."/>
            <person name="Yousuf A."/>
            <person name="Soanes D.M."/>
            <person name="Paszkiewicz K.H."/>
            <person name="Williams B.A.P."/>
        </authorList>
    </citation>
    <scope>NUCLEOTIDE SEQUENCE [LARGE SCALE GENOMIC DNA]</scope>
    <source>
        <strain evidence="4">42_110</strain>
    </source>
</reference>
<sequence>MNIFYIIGNLFFINTLVFFIIFNNNIRADGADSQNILIDDVSERALLYMHFLSHFDLKNGITDDKEIINTLKNLECYQNLEKSTLNKFFTTYNYRTEYFIEDYSMIEKIINSANLSELLKENESYQQLVSNVEGKVFENCMKNVGEMYKSLFEVLTTCIGNEKCKTFIQERYTECDKIYYISHEQNSEEKRVMRYIQSVFTLYRHIFIVYLFFEKQDTFDYMFVSIYKIALNLFQEKKKKWEKTSPDWYKQSHRNNDIVSRIKDIINDIQVGSVITNVDVSKFAFTLPRLIKTINKIMEKKIPLLNDDHIKPTNIQQQDTKIKNDSKDIQNNQDEKNNNEEVIPKTNKLLIVLSIIGSLQILAIIIFLCVPSLFTPILKLFY</sequence>
<feature type="transmembrane region" description="Helical" evidence="2">
    <location>
        <begin position="6"/>
        <end position="26"/>
    </location>
</feature>
<proteinExistence type="predicted"/>
<dbReference type="EMBL" id="ATCN01000771">
    <property type="protein sequence ID" value="EPR78454.1"/>
    <property type="molecule type" value="Genomic_DNA"/>
</dbReference>
<name>S7XHB7_SPRLO</name>
<keyword evidence="2" id="KW-0472">Membrane</keyword>
<protein>
    <submittedName>
        <fullName evidence="3">Uncharacterized protein</fullName>
    </submittedName>
</protein>